<evidence type="ECO:0000313" key="4">
    <source>
        <dbReference type="EMBL" id="MEK7954051.1"/>
    </source>
</evidence>
<gene>
    <name evidence="4" type="ORF">WKV53_26280</name>
</gene>
<accession>A0ABU9B2C3</accession>
<name>A0ABU9B2C3_9BACT</name>
<evidence type="ECO:0000256" key="3">
    <source>
        <dbReference type="RuleBase" id="RU004508"/>
    </source>
</evidence>
<organism evidence="4 5">
    <name type="scientific">Luteolibacter soli</name>
    <dbReference type="NCBI Taxonomy" id="3135280"/>
    <lineage>
        <taxon>Bacteria</taxon>
        <taxon>Pseudomonadati</taxon>
        <taxon>Verrucomicrobiota</taxon>
        <taxon>Verrucomicrobiia</taxon>
        <taxon>Verrucomicrobiales</taxon>
        <taxon>Verrucomicrobiaceae</taxon>
        <taxon>Luteolibacter</taxon>
    </lineage>
</organism>
<comment type="caution">
    <text evidence="4">The sequence shown here is derived from an EMBL/GenBank/DDBJ whole genome shotgun (WGS) entry which is preliminary data.</text>
</comment>
<dbReference type="InterPro" id="IPR015421">
    <property type="entry name" value="PyrdxlP-dep_Trfase_major"/>
</dbReference>
<proteinExistence type="inferred from homology"/>
<dbReference type="EMBL" id="JBBUKT010000015">
    <property type="protein sequence ID" value="MEK7954051.1"/>
    <property type="molecule type" value="Genomic_DNA"/>
</dbReference>
<protein>
    <submittedName>
        <fullName evidence="4">DegT/DnrJ/EryC1/StrS family aminotransferase</fullName>
        <ecNumber evidence="4">2.6.1.-</ecNumber>
    </submittedName>
</protein>
<evidence type="ECO:0000256" key="1">
    <source>
        <dbReference type="ARBA" id="ARBA00022898"/>
    </source>
</evidence>
<dbReference type="PANTHER" id="PTHR30244">
    <property type="entry name" value="TRANSAMINASE"/>
    <property type="match status" value="1"/>
</dbReference>
<dbReference type="InterPro" id="IPR015424">
    <property type="entry name" value="PyrdxlP-dep_Trfase"/>
</dbReference>
<dbReference type="RefSeq" id="WP_341407817.1">
    <property type="nucleotide sequence ID" value="NZ_JBBUKT010000015.1"/>
</dbReference>
<dbReference type="GO" id="GO:0008483">
    <property type="term" value="F:transaminase activity"/>
    <property type="evidence" value="ECO:0007669"/>
    <property type="project" value="UniProtKB-KW"/>
</dbReference>
<dbReference type="CDD" id="cd00616">
    <property type="entry name" value="AHBA_syn"/>
    <property type="match status" value="1"/>
</dbReference>
<dbReference type="PIRSF" id="PIRSF000390">
    <property type="entry name" value="PLP_StrS"/>
    <property type="match status" value="1"/>
</dbReference>
<dbReference type="SUPFAM" id="SSF53383">
    <property type="entry name" value="PLP-dependent transferases"/>
    <property type="match status" value="1"/>
</dbReference>
<keyword evidence="4" id="KW-0032">Aminotransferase</keyword>
<dbReference type="EC" id="2.6.1.-" evidence="4"/>
<evidence type="ECO:0000313" key="5">
    <source>
        <dbReference type="Proteomes" id="UP001371305"/>
    </source>
</evidence>
<dbReference type="InterPro" id="IPR000653">
    <property type="entry name" value="DegT/StrS_aminotransferase"/>
</dbReference>
<reference evidence="4 5" key="1">
    <citation type="submission" date="2024-04" db="EMBL/GenBank/DDBJ databases">
        <title>Luteolibacter sp. isolated from soil.</title>
        <authorList>
            <person name="An J."/>
        </authorList>
    </citation>
    <scope>NUCLEOTIDE SEQUENCE [LARGE SCALE GENOMIC DNA]</scope>
    <source>
        <strain evidence="4 5">Y139</strain>
    </source>
</reference>
<evidence type="ECO:0000256" key="2">
    <source>
        <dbReference type="ARBA" id="ARBA00037999"/>
    </source>
</evidence>
<keyword evidence="4" id="KW-0808">Transferase</keyword>
<keyword evidence="1 3" id="KW-0663">Pyridoxal phosphate</keyword>
<dbReference type="Gene3D" id="3.40.640.10">
    <property type="entry name" value="Type I PLP-dependent aspartate aminotransferase-like (Major domain)"/>
    <property type="match status" value="1"/>
</dbReference>
<keyword evidence="5" id="KW-1185">Reference proteome</keyword>
<dbReference type="Proteomes" id="UP001371305">
    <property type="component" value="Unassembled WGS sequence"/>
</dbReference>
<dbReference type="Pfam" id="PF01041">
    <property type="entry name" value="DegT_DnrJ_EryC1"/>
    <property type="match status" value="1"/>
</dbReference>
<comment type="similarity">
    <text evidence="2 3">Belongs to the DegT/DnrJ/EryC1 family.</text>
</comment>
<sequence length="369" mass="40411">MHITHMPPTKAIPVTEPFLPPFKDYVRRLQGIWERKLLTNDGPLVQELEQKLQTHHGLGRMARCLANGALGLQIAFKALGVAGEVITSPFSYVATASCPLWEGCRLVFADIEPDSLTLDPQAIEAAITPRTEAIVAPHVFGNPCDVEAIAAIAAKRGLAVIYDAAHAFGVNFKGRSILEWGDVSMVSLHATKLFHSVEGGFVVAQTPEVDAKLEWMRRFGHNGPGDFHGVGINAKMSEFHAAMGLCVFDHLDTILSLRRSRSEDYDVGLAGCPGLADGIAWRTGASRNYAYYSVLFESERMLLRAVDRLHRASVFPRRYFHPSLDTVASLGSWGDCPVSQDVSSRVLCLPLSTSMDEDDVARVCELIRG</sequence>
<dbReference type="PANTHER" id="PTHR30244:SF9">
    <property type="entry name" value="PROTEIN RV3402C"/>
    <property type="match status" value="1"/>
</dbReference>